<dbReference type="PANTHER" id="PTHR45779">
    <property type="entry name" value="PEPTIDYLPROLYL ISOMERASE"/>
    <property type="match status" value="1"/>
</dbReference>
<evidence type="ECO:0000313" key="8">
    <source>
        <dbReference type="EMBL" id="CAB1457343.1"/>
    </source>
</evidence>
<feature type="transmembrane region" description="Helical" evidence="6">
    <location>
        <begin position="192"/>
        <end position="213"/>
    </location>
</feature>
<dbReference type="InterPro" id="IPR001179">
    <property type="entry name" value="PPIase_FKBP_dom"/>
</dbReference>
<dbReference type="Pfam" id="PF00254">
    <property type="entry name" value="FKBP_C"/>
    <property type="match status" value="1"/>
</dbReference>
<evidence type="ECO:0000256" key="3">
    <source>
        <dbReference type="ARBA" id="ARBA00023110"/>
    </source>
</evidence>
<keyword evidence="6" id="KW-1133">Transmembrane helix</keyword>
<keyword evidence="6" id="KW-0812">Transmembrane</keyword>
<name>A0A9N7VY45_PLEPL</name>
<sequence length="234" mass="25830">MSSDSTASDDIHSSSPRGLRPVHVSRRCYGGLCERERKRERGRETQKFTMKSNVLLLLLLLTAFTCGEDNTAEELQVEILEGPETCSVLSTMGDTLQIHYTGKLMDGKVIDSSLSRDPVVVELGKRTVIPGLEQSLVGVCEGQKIKATIPPHLAYGKKGYPPTIPGDAVLEFEVEVISLTQQTPWQKMINDVFPMVCLALVPTLLGLVGLYLYQKANAKKPGKKKSKDKKMKKK</sequence>
<dbReference type="Gene3D" id="3.10.50.40">
    <property type="match status" value="1"/>
</dbReference>
<evidence type="ECO:0000256" key="1">
    <source>
        <dbReference type="ARBA" id="ARBA00000971"/>
    </source>
</evidence>
<accession>A0A9N7VY45</accession>
<evidence type="ECO:0000256" key="4">
    <source>
        <dbReference type="ARBA" id="ARBA00023235"/>
    </source>
</evidence>
<dbReference type="EMBL" id="CADEAL010004336">
    <property type="protein sequence ID" value="CAB1457343.1"/>
    <property type="molecule type" value="Genomic_DNA"/>
</dbReference>
<evidence type="ECO:0000256" key="5">
    <source>
        <dbReference type="PROSITE-ProRule" id="PRU00277"/>
    </source>
</evidence>
<dbReference type="EC" id="5.2.1.8" evidence="2 5"/>
<evidence type="ECO:0000256" key="6">
    <source>
        <dbReference type="SAM" id="Phobius"/>
    </source>
</evidence>
<feature type="domain" description="PPIase FKBP-type" evidence="7">
    <location>
        <begin position="93"/>
        <end position="180"/>
    </location>
</feature>
<evidence type="ECO:0000313" key="9">
    <source>
        <dbReference type="Proteomes" id="UP001153269"/>
    </source>
</evidence>
<keyword evidence="3 5" id="KW-0697">Rotamase</keyword>
<comment type="catalytic activity">
    <reaction evidence="1 5">
        <text>[protein]-peptidylproline (omega=180) = [protein]-peptidylproline (omega=0)</text>
        <dbReference type="Rhea" id="RHEA:16237"/>
        <dbReference type="Rhea" id="RHEA-COMP:10747"/>
        <dbReference type="Rhea" id="RHEA-COMP:10748"/>
        <dbReference type="ChEBI" id="CHEBI:83833"/>
        <dbReference type="ChEBI" id="CHEBI:83834"/>
        <dbReference type="EC" id="5.2.1.8"/>
    </reaction>
</comment>
<dbReference type="InterPro" id="IPR046357">
    <property type="entry name" value="PPIase_dom_sf"/>
</dbReference>
<evidence type="ECO:0000256" key="2">
    <source>
        <dbReference type="ARBA" id="ARBA00013194"/>
    </source>
</evidence>
<dbReference type="PANTHER" id="PTHR45779:SF2">
    <property type="entry name" value="PEPTIDYL-PROLYL CIS-TRANS ISOMERASE FKBP11"/>
    <property type="match status" value="1"/>
</dbReference>
<dbReference type="AlphaFoldDB" id="A0A9N7VY45"/>
<organism evidence="8 9">
    <name type="scientific">Pleuronectes platessa</name>
    <name type="common">European plaice</name>
    <dbReference type="NCBI Taxonomy" id="8262"/>
    <lineage>
        <taxon>Eukaryota</taxon>
        <taxon>Metazoa</taxon>
        <taxon>Chordata</taxon>
        <taxon>Craniata</taxon>
        <taxon>Vertebrata</taxon>
        <taxon>Euteleostomi</taxon>
        <taxon>Actinopterygii</taxon>
        <taxon>Neopterygii</taxon>
        <taxon>Teleostei</taxon>
        <taxon>Neoteleostei</taxon>
        <taxon>Acanthomorphata</taxon>
        <taxon>Carangaria</taxon>
        <taxon>Pleuronectiformes</taxon>
        <taxon>Pleuronectoidei</taxon>
        <taxon>Pleuronectidae</taxon>
        <taxon>Pleuronectes</taxon>
    </lineage>
</organism>
<proteinExistence type="predicted"/>
<dbReference type="InterPro" id="IPR044609">
    <property type="entry name" value="FKBP2/11"/>
</dbReference>
<comment type="caution">
    <text evidence="8">The sequence shown here is derived from an EMBL/GenBank/DDBJ whole genome shotgun (WGS) entry which is preliminary data.</text>
</comment>
<dbReference type="GO" id="GO:0005783">
    <property type="term" value="C:endoplasmic reticulum"/>
    <property type="evidence" value="ECO:0007669"/>
    <property type="project" value="TreeGrafter"/>
</dbReference>
<evidence type="ECO:0000259" key="7">
    <source>
        <dbReference type="PROSITE" id="PS50059"/>
    </source>
</evidence>
<keyword evidence="9" id="KW-1185">Reference proteome</keyword>
<gene>
    <name evidence="8" type="ORF">PLEPLA_LOCUS45166</name>
</gene>
<keyword evidence="4 5" id="KW-0413">Isomerase</keyword>
<dbReference type="PROSITE" id="PS50059">
    <property type="entry name" value="FKBP_PPIASE"/>
    <property type="match status" value="1"/>
</dbReference>
<dbReference type="GO" id="GO:0003755">
    <property type="term" value="F:peptidyl-prolyl cis-trans isomerase activity"/>
    <property type="evidence" value="ECO:0007669"/>
    <property type="project" value="UniProtKB-KW"/>
</dbReference>
<dbReference type="Proteomes" id="UP001153269">
    <property type="component" value="Unassembled WGS sequence"/>
</dbReference>
<protein>
    <recommendedName>
        <fullName evidence="2 5">peptidylprolyl isomerase</fullName>
        <ecNumber evidence="2 5">5.2.1.8</ecNumber>
    </recommendedName>
</protein>
<dbReference type="SUPFAM" id="SSF54534">
    <property type="entry name" value="FKBP-like"/>
    <property type="match status" value="1"/>
</dbReference>
<keyword evidence="6" id="KW-0472">Membrane</keyword>
<reference evidence="8" key="1">
    <citation type="submission" date="2020-03" db="EMBL/GenBank/DDBJ databases">
        <authorList>
            <person name="Weist P."/>
        </authorList>
    </citation>
    <scope>NUCLEOTIDE SEQUENCE</scope>
</reference>